<dbReference type="GO" id="GO:0016779">
    <property type="term" value="F:nucleotidyltransferase activity"/>
    <property type="evidence" value="ECO:0007669"/>
    <property type="project" value="UniProtKB-KW"/>
</dbReference>
<reference evidence="2" key="1">
    <citation type="submission" date="2022-12" db="EMBL/GenBank/DDBJ databases">
        <title>Peptostreptococcus.</title>
        <authorList>
            <person name="Lee S.H."/>
        </authorList>
    </citation>
    <scope>NUCLEOTIDE SEQUENCE</scope>
    <source>
        <strain evidence="2">CBA3647</strain>
    </source>
</reference>
<dbReference type="Pfam" id="PF00899">
    <property type="entry name" value="ThiF"/>
    <property type="match status" value="1"/>
</dbReference>
<protein>
    <submittedName>
        <fullName evidence="2">Sulfur carrier protein ThiS adenylyltransferase ThiF</fullName>
    </submittedName>
</protein>
<keyword evidence="3" id="KW-1185">Reference proteome</keyword>
<keyword evidence="2" id="KW-0548">Nucleotidyltransferase</keyword>
<keyword evidence="2" id="KW-0808">Transferase</keyword>
<dbReference type="EMBL" id="CP114052">
    <property type="protein sequence ID" value="WAW14931.1"/>
    <property type="molecule type" value="Genomic_DNA"/>
</dbReference>
<dbReference type="PANTHER" id="PTHR43267">
    <property type="entry name" value="TRNA THREONYLCARBAMOYLADENOSINE DEHYDRATASE"/>
    <property type="match status" value="1"/>
</dbReference>
<dbReference type="PANTHER" id="PTHR43267:SF3">
    <property type="entry name" value="THIF PROTEIN"/>
    <property type="match status" value="1"/>
</dbReference>
<dbReference type="InterPro" id="IPR012729">
    <property type="entry name" value="ThiF_fam2"/>
</dbReference>
<sequence length="216" mass="24510">MEKILVNGKKIDEKMLLERNIENSYEKLKNTKVCILGLGGLGSNISLFLVRSGVGNLSLIDFDSVEASNLNRQAYFIKHIGMKKTDAIKELIENINPFINVQYKNIYVDEDNILDIISDYDYIIEAFDNATIKALVINKIIENYPEKIIISSSGMAGIEDSNNIKTQKRLKNLYICGDQYSDFEEYSGMMAPRVNICAGHQANMFLRLVLKNKINL</sequence>
<evidence type="ECO:0000313" key="3">
    <source>
        <dbReference type="Proteomes" id="UP001164187"/>
    </source>
</evidence>
<dbReference type="SUPFAM" id="SSF69572">
    <property type="entry name" value="Activating enzymes of the ubiquitin-like proteins"/>
    <property type="match status" value="1"/>
</dbReference>
<dbReference type="InterPro" id="IPR000594">
    <property type="entry name" value="ThiF_NAD_FAD-bd"/>
</dbReference>
<accession>A0ABY7JPV9</accession>
<dbReference type="Gene3D" id="3.40.50.720">
    <property type="entry name" value="NAD(P)-binding Rossmann-like Domain"/>
    <property type="match status" value="1"/>
</dbReference>
<name>A0ABY7JPV9_9FIRM</name>
<dbReference type="InterPro" id="IPR035985">
    <property type="entry name" value="Ubiquitin-activating_enz"/>
</dbReference>
<dbReference type="InterPro" id="IPR045886">
    <property type="entry name" value="ThiF/MoeB/HesA"/>
</dbReference>
<proteinExistence type="predicted"/>
<dbReference type="NCBIfam" id="NF006395">
    <property type="entry name" value="PRK08644.1"/>
    <property type="match status" value="1"/>
</dbReference>
<feature type="domain" description="THIF-type NAD/FAD binding fold" evidence="1">
    <location>
        <begin position="14"/>
        <end position="212"/>
    </location>
</feature>
<dbReference type="RefSeq" id="WP_269311623.1">
    <property type="nucleotide sequence ID" value="NZ_CP114052.1"/>
</dbReference>
<dbReference type="Proteomes" id="UP001164187">
    <property type="component" value="Chromosome"/>
</dbReference>
<gene>
    <name evidence="2" type="primary">thiF</name>
    <name evidence="2" type="ORF">O0R46_00075</name>
</gene>
<organism evidence="2 3">
    <name type="scientific">Peptostreptococcus equinus</name>
    <dbReference type="NCBI Taxonomy" id="3003601"/>
    <lineage>
        <taxon>Bacteria</taxon>
        <taxon>Bacillati</taxon>
        <taxon>Bacillota</taxon>
        <taxon>Clostridia</taxon>
        <taxon>Peptostreptococcales</taxon>
        <taxon>Peptostreptococcaceae</taxon>
        <taxon>Peptostreptococcus</taxon>
    </lineage>
</organism>
<evidence type="ECO:0000313" key="2">
    <source>
        <dbReference type="EMBL" id="WAW14931.1"/>
    </source>
</evidence>
<evidence type="ECO:0000259" key="1">
    <source>
        <dbReference type="Pfam" id="PF00899"/>
    </source>
</evidence>
<dbReference type="NCBIfam" id="TIGR02354">
    <property type="entry name" value="thiF_fam2"/>
    <property type="match status" value="1"/>
</dbReference>